<dbReference type="Pfam" id="PF24981">
    <property type="entry name" value="Beta-prop_ATRN-LZTR1"/>
    <property type="match status" value="1"/>
</dbReference>
<feature type="region of interest" description="Disordered" evidence="4">
    <location>
        <begin position="1697"/>
        <end position="1725"/>
    </location>
</feature>
<keyword evidence="5" id="KW-1133">Transmembrane helix</keyword>
<feature type="compositionally biased region" description="Gly residues" evidence="4">
    <location>
        <begin position="249"/>
        <end position="268"/>
    </location>
</feature>
<feature type="region of interest" description="Disordered" evidence="4">
    <location>
        <begin position="213"/>
        <end position="295"/>
    </location>
</feature>
<evidence type="ECO:0000313" key="8">
    <source>
        <dbReference type="Proteomes" id="UP000696485"/>
    </source>
</evidence>
<reference evidence="7" key="1">
    <citation type="journal article" date="2020" name="Fungal Divers.">
        <title>Resolving the Mortierellaceae phylogeny through synthesis of multi-gene phylogenetics and phylogenomics.</title>
        <authorList>
            <person name="Vandepol N."/>
            <person name="Liber J."/>
            <person name="Desiro A."/>
            <person name="Na H."/>
            <person name="Kennedy M."/>
            <person name="Barry K."/>
            <person name="Grigoriev I.V."/>
            <person name="Miller A.N."/>
            <person name="O'Donnell K."/>
            <person name="Stajich J.E."/>
            <person name="Bonito G."/>
        </authorList>
    </citation>
    <scope>NUCLEOTIDE SEQUENCE</scope>
    <source>
        <strain evidence="7">NVP1</strain>
    </source>
</reference>
<dbReference type="GO" id="GO:0042729">
    <property type="term" value="C:DASH complex"/>
    <property type="evidence" value="ECO:0007669"/>
    <property type="project" value="InterPro"/>
</dbReference>
<accession>A0A9P5VLR3</accession>
<keyword evidence="3" id="KW-1015">Disulfide bond</keyword>
<evidence type="ECO:0000313" key="7">
    <source>
        <dbReference type="EMBL" id="KAF9331244.1"/>
    </source>
</evidence>
<feature type="region of interest" description="Disordered" evidence="4">
    <location>
        <begin position="1599"/>
        <end position="1665"/>
    </location>
</feature>
<dbReference type="SUPFAM" id="SSF49854">
    <property type="entry name" value="Spermadhesin, CUB domain"/>
    <property type="match status" value="1"/>
</dbReference>
<feature type="compositionally biased region" description="Low complexity" evidence="4">
    <location>
        <begin position="85"/>
        <end position="98"/>
    </location>
</feature>
<feature type="region of interest" description="Disordered" evidence="4">
    <location>
        <begin position="1769"/>
        <end position="1797"/>
    </location>
</feature>
<feature type="compositionally biased region" description="Polar residues" evidence="4">
    <location>
        <begin position="60"/>
        <end position="84"/>
    </location>
</feature>
<dbReference type="Pfam" id="PF00431">
    <property type="entry name" value="CUB"/>
    <property type="match status" value="1"/>
</dbReference>
<evidence type="ECO:0000256" key="3">
    <source>
        <dbReference type="ARBA" id="ARBA00023157"/>
    </source>
</evidence>
<dbReference type="CDD" id="cd00041">
    <property type="entry name" value="CUB"/>
    <property type="match status" value="1"/>
</dbReference>
<feature type="compositionally biased region" description="Basic and acidic residues" evidence="4">
    <location>
        <begin position="1370"/>
        <end position="1380"/>
    </location>
</feature>
<evidence type="ECO:0000256" key="4">
    <source>
        <dbReference type="SAM" id="MobiDB-lite"/>
    </source>
</evidence>
<feature type="compositionally biased region" description="Basic and acidic residues" evidence="4">
    <location>
        <begin position="1713"/>
        <end position="1725"/>
    </location>
</feature>
<dbReference type="Gene3D" id="2.60.120.290">
    <property type="entry name" value="Spermadhesin, CUB domain"/>
    <property type="match status" value="1"/>
</dbReference>
<dbReference type="InterPro" id="IPR006652">
    <property type="entry name" value="Kelch_1"/>
</dbReference>
<dbReference type="GO" id="GO:0072686">
    <property type="term" value="C:mitotic spindle"/>
    <property type="evidence" value="ECO:0007669"/>
    <property type="project" value="InterPro"/>
</dbReference>
<dbReference type="Pfam" id="PF08653">
    <property type="entry name" value="DASH_Dam1"/>
    <property type="match status" value="1"/>
</dbReference>
<evidence type="ECO:0000256" key="5">
    <source>
        <dbReference type="SAM" id="Phobius"/>
    </source>
</evidence>
<dbReference type="EMBL" id="JAAAUY010000338">
    <property type="protein sequence ID" value="KAF9331244.1"/>
    <property type="molecule type" value="Genomic_DNA"/>
</dbReference>
<name>A0A9P5VLR3_9FUNG</name>
<keyword evidence="5" id="KW-0812">Transmembrane</keyword>
<gene>
    <name evidence="7" type="primary">MEGF8_2</name>
    <name evidence="7" type="ORF">BG006_005885</name>
</gene>
<feature type="domain" description="CUB" evidence="6">
    <location>
        <begin position="412"/>
        <end position="536"/>
    </location>
</feature>
<dbReference type="InterPro" id="IPR013962">
    <property type="entry name" value="DASH_Dam1"/>
</dbReference>
<evidence type="ECO:0000256" key="2">
    <source>
        <dbReference type="ARBA" id="ARBA00022737"/>
    </source>
</evidence>
<evidence type="ECO:0000259" key="6">
    <source>
        <dbReference type="PROSITE" id="PS01180"/>
    </source>
</evidence>
<feature type="region of interest" description="Disordered" evidence="4">
    <location>
        <begin position="60"/>
        <end position="101"/>
    </location>
</feature>
<feature type="compositionally biased region" description="Basic and acidic residues" evidence="4">
    <location>
        <begin position="213"/>
        <end position="226"/>
    </location>
</feature>
<keyword evidence="2" id="KW-0677">Repeat</keyword>
<evidence type="ECO:0000256" key="1">
    <source>
        <dbReference type="ARBA" id="ARBA00022441"/>
    </source>
</evidence>
<dbReference type="SUPFAM" id="SSF117281">
    <property type="entry name" value="Kelch motif"/>
    <property type="match status" value="1"/>
</dbReference>
<keyword evidence="1" id="KW-0880">Kelch repeat</keyword>
<keyword evidence="8" id="KW-1185">Reference proteome</keyword>
<feature type="compositionally biased region" description="Low complexity" evidence="4">
    <location>
        <begin position="272"/>
        <end position="288"/>
    </location>
</feature>
<feature type="compositionally biased region" description="Low complexity" evidence="4">
    <location>
        <begin position="1778"/>
        <end position="1790"/>
    </location>
</feature>
<proteinExistence type="predicted"/>
<dbReference type="InterPro" id="IPR035914">
    <property type="entry name" value="Sperma_CUB_dom_sf"/>
</dbReference>
<dbReference type="InterPro" id="IPR056737">
    <property type="entry name" value="Beta-prop_ATRN-MKLN-like"/>
</dbReference>
<feature type="transmembrane region" description="Helical" evidence="5">
    <location>
        <begin position="1148"/>
        <end position="1169"/>
    </location>
</feature>
<dbReference type="SMART" id="SM00612">
    <property type="entry name" value="Kelch"/>
    <property type="match status" value="2"/>
</dbReference>
<dbReference type="InterPro" id="IPR015915">
    <property type="entry name" value="Kelch-typ_b-propeller"/>
</dbReference>
<feature type="region of interest" description="Disordered" evidence="4">
    <location>
        <begin position="1282"/>
        <end position="1309"/>
    </location>
</feature>
<dbReference type="Gene3D" id="2.120.10.80">
    <property type="entry name" value="Kelch-type beta propeller"/>
    <property type="match status" value="1"/>
</dbReference>
<feature type="compositionally biased region" description="Low complexity" evidence="4">
    <location>
        <begin position="1545"/>
        <end position="1557"/>
    </location>
</feature>
<dbReference type="GO" id="GO:0008608">
    <property type="term" value="P:attachment of spindle microtubules to kinetochore"/>
    <property type="evidence" value="ECO:0007669"/>
    <property type="project" value="InterPro"/>
</dbReference>
<dbReference type="SMART" id="SM00042">
    <property type="entry name" value="CUB"/>
    <property type="match status" value="1"/>
</dbReference>
<organism evidence="7 8">
    <name type="scientific">Podila minutissima</name>
    <dbReference type="NCBI Taxonomy" id="64525"/>
    <lineage>
        <taxon>Eukaryota</taxon>
        <taxon>Fungi</taxon>
        <taxon>Fungi incertae sedis</taxon>
        <taxon>Mucoromycota</taxon>
        <taxon>Mortierellomycotina</taxon>
        <taxon>Mortierellomycetes</taxon>
        <taxon>Mortierellales</taxon>
        <taxon>Mortierellaceae</taxon>
        <taxon>Podila</taxon>
    </lineage>
</organism>
<dbReference type="PROSITE" id="PS01180">
    <property type="entry name" value="CUB"/>
    <property type="match status" value="1"/>
</dbReference>
<protein>
    <submittedName>
        <fullName evidence="7">Multiple epidermal growth factor-like domains protein 8</fullName>
    </submittedName>
</protein>
<feature type="compositionally biased region" description="Polar residues" evidence="4">
    <location>
        <begin position="1283"/>
        <end position="1300"/>
    </location>
</feature>
<keyword evidence="5" id="KW-0472">Membrane</keyword>
<comment type="caution">
    <text evidence="7">The sequence shown here is derived from an EMBL/GenBank/DDBJ whole genome shotgun (WGS) entry which is preliminary data.</text>
</comment>
<feature type="region of interest" description="Disordered" evidence="4">
    <location>
        <begin position="1343"/>
        <end position="1396"/>
    </location>
</feature>
<dbReference type="Proteomes" id="UP000696485">
    <property type="component" value="Unassembled WGS sequence"/>
</dbReference>
<feature type="region of interest" description="Disordered" evidence="4">
    <location>
        <begin position="1520"/>
        <end position="1587"/>
    </location>
</feature>
<sequence length="1797" mass="197354">MEIMSQGPDANRRKSRLATSLFKRSFGAGGLLARSTLGSSTLTSTTTTAGGTENILFGSIRNQASSSSDQNPFRRSMRTNSNDMSQSQQHHQQLNQQQASLPVTEVRPISKELEDPIATLCVAVDQLVEKMTVVADIHKGLASFNESFGSFLYGLQMNASTVEWSEAPLKDHFERQQQREAEAELLRKQQEELEQIRQRQLVLEQEQELERQRLEEERQEAERAHAAEAAAMAASSKLQKPRVVARAPGGSGGPGGSGSSAGGGGAGRGRIPRPVASTSSSSAAPSRVGPGGQVRKLAGKLVMKKMADRLPLKYRDEPHRGALEAIMRSLGEHIEGQYLPELVAVAGVARHRCNEYLGVLVHAKEVIKTSHKGVLFQLNPDRYPSRDGNSLLVNLADAQIRTVQTKVATMICNSDVPQVFVPATNGTFSSNSNDGPYPAQTRSCTWIMTAPTTDHGSNYVIAVNFTTPVRLVCGMDYLTFYDGPDTSSPIITKLCGNIWTERALNIYSTGPQLTAVFSSQANSTGSYGFSAAWTAIDSTGFKDFKPRSQHAMAYDPGKDLVYIMGGTSLQETYMWDLLTYNFESNKWNKVNVGSRSPDPRYGHFAFMYKDDLYIYGGITVIGAGADIWKYNERNWTQIYANNPEKLPSGLSGSACVVVANKLYVFGGRNTAGQTVRELNVYDLETKLWQKSDHRNSVGLAGASGVYHKATDSIYYFGGMVNQTTRNTITYQYLISQDLWYALAPRIDPLTAAPVGGVSGADPSNVFNTSSMDTDDDTRNDTVQYLPPVMYDPISSVWAPAGIMGDDTVVMYGGMRPFGLGVNEEQSCYEKNFAVYDLSCQNWTTFDVSGSGLDISNQGRVNHTMILRPPGSAGGSKTAWTAYIFGGYDGWDHGDVLNITMYITPSTPSEINNCRALRWCNLYDDCQNCNPNYCSYINGLCLFDTNKAKGPYLEGNSLDAPISATLQDLIRQRPELKSQVTLPDGCPTRTALDLANPYFSTIQSGEEKTFKVYIDDYTLDVLFEIRTLPTSALEFKTLNVWEGFMNMYWRADHGLTDATWDGNADVSAPVPEDAYSGLDSSPSSSAIRLSTATKESSSYISFPATDPRRFSGYYVFSLKNTNPMALSFTVTVTVLDQPTHTDKPSGTQFNMATLGFFMLGFILAVILLIFTGRKIRQLIEDRDAAHRTAEMQLLGDDDDDGRQRGVARGLNGGMAMVQADGSLLQKKPMYRIVVGVQDLQEIAAISGPAHLRQRIARQDIHKEGAKANTSTIANANTLAVGKTMTRSTSDSVVPQTSNESQGLERKRSRVKSDFIQDIGLAPVVPTRKEEELGSDAKVGSLTVTKQAHQMSAPAAAPSRTEETPNRQSSRQGEKVEQDKESPPQQGLQRGWSLKKMQHSASFRLHNQAKVNPEEHEGLTTSMGLLEVEEDGSLRSRVSYDSLQEVIDLNSLTSHPPDMLQKRQDHLDRYQPTYDDQVVLMRKRNPVKVQPLSVEPLPFHSGLVPRTIKHLRRYQRYLARKQAAASGSKTRAQYCGVGPASGSSRAGGDSPTSTTGSSPRVARVATNAHQRLQPRKVRSMRSQSSLQDVYKAATTMTSRTLGDVVSVGRSTSRDRDSQEPWGDDTTEGPGAVELKQLVGSRRGKESKEAGVNVNSESNPKGVPPMEKQRKAIKMRGRQEYEPGPLLAVNVMIVFPGDSGSRAVHQQGDGWAGGKGRSEEEREGGHGAAKEDTLYNIEKRLPPMAIGTVFVPDPVRWWAYKAKQQLERRKFEKHLAKMSKKQQQAAQSSSKSGKSGKAKK</sequence>
<dbReference type="InterPro" id="IPR000859">
    <property type="entry name" value="CUB_dom"/>
</dbReference>
<dbReference type="PANTHER" id="PTHR23244">
    <property type="entry name" value="KELCH REPEAT DOMAIN"/>
    <property type="match status" value="1"/>
</dbReference>